<organism evidence="9">
    <name type="scientific">Hymenolepis diminuta</name>
    <name type="common">Rat tapeworm</name>
    <dbReference type="NCBI Taxonomy" id="6216"/>
    <lineage>
        <taxon>Eukaryota</taxon>
        <taxon>Metazoa</taxon>
        <taxon>Spiralia</taxon>
        <taxon>Lophotrochozoa</taxon>
        <taxon>Platyhelminthes</taxon>
        <taxon>Cestoda</taxon>
        <taxon>Eucestoda</taxon>
        <taxon>Cyclophyllidea</taxon>
        <taxon>Hymenolepididae</taxon>
        <taxon>Hymenolepis</taxon>
    </lineage>
</organism>
<evidence type="ECO:0000256" key="2">
    <source>
        <dbReference type="ARBA" id="ARBA00022679"/>
    </source>
</evidence>
<gene>
    <name evidence="7" type="ORF">HDID_LOCUS11014</name>
</gene>
<dbReference type="SMART" id="SM00220">
    <property type="entry name" value="S_TKc"/>
    <property type="match status" value="1"/>
</dbReference>
<dbReference type="PRINTS" id="PR00109">
    <property type="entry name" value="TYRKINASE"/>
</dbReference>
<reference evidence="9" key="1">
    <citation type="submission" date="2017-02" db="UniProtKB">
        <authorList>
            <consortium name="WormBaseParasite"/>
        </authorList>
    </citation>
    <scope>IDENTIFICATION</scope>
</reference>
<keyword evidence="3" id="KW-0547">Nucleotide-binding</keyword>
<dbReference type="PROSITE" id="PS50011">
    <property type="entry name" value="PROTEIN_KINASE_DOM"/>
    <property type="match status" value="1"/>
</dbReference>
<feature type="domain" description="Protein kinase" evidence="6">
    <location>
        <begin position="17"/>
        <end position="186"/>
    </location>
</feature>
<dbReference type="PANTHER" id="PTHR11584:SF369">
    <property type="entry name" value="MITOGEN-ACTIVATED PROTEIN KINASE KINASE KINASE 19-RELATED"/>
    <property type="match status" value="1"/>
</dbReference>
<dbReference type="InterPro" id="IPR011009">
    <property type="entry name" value="Kinase-like_dom_sf"/>
</dbReference>
<dbReference type="SUPFAM" id="SSF56112">
    <property type="entry name" value="Protein kinase-like (PK-like)"/>
    <property type="match status" value="1"/>
</dbReference>
<evidence type="ECO:0000256" key="3">
    <source>
        <dbReference type="ARBA" id="ARBA00022741"/>
    </source>
</evidence>
<dbReference type="PROSITE" id="PS00108">
    <property type="entry name" value="PROTEIN_KINASE_ST"/>
    <property type="match status" value="1"/>
</dbReference>
<dbReference type="InterPro" id="IPR000719">
    <property type="entry name" value="Prot_kinase_dom"/>
</dbReference>
<dbReference type="Proteomes" id="UP000274504">
    <property type="component" value="Unassembled WGS sequence"/>
</dbReference>
<sequence length="186" mass="21022">MVRILVEPQWEWPPSEIDDLQYVGSGAQGSVYKATLRGRVIAVKKVSKQSETEIRHLRGLCHPNVVQFLGVSIDGPWYSILMEYCPNGNLFDIIHNNTSVSIESIISWTQQIAQGMNYLHSHKVIHRDLKSPNILIGDDGQLKISDFGVSKEFTENSTKMSFAGTVAWMAPEIMRDEPCSFKVDVW</sequence>
<dbReference type="GO" id="GO:0004674">
    <property type="term" value="F:protein serine/threonine kinase activity"/>
    <property type="evidence" value="ECO:0007669"/>
    <property type="project" value="UniProtKB-KW"/>
</dbReference>
<keyword evidence="2" id="KW-0808">Transferase</keyword>
<dbReference type="InterPro" id="IPR001245">
    <property type="entry name" value="Ser-Thr/Tyr_kinase_cat_dom"/>
</dbReference>
<evidence type="ECO:0000313" key="7">
    <source>
        <dbReference type="EMBL" id="VDL64588.1"/>
    </source>
</evidence>
<protein>
    <submittedName>
        <fullName evidence="9">Protein kinase domain-containing protein</fullName>
    </submittedName>
</protein>
<dbReference type="Gene3D" id="3.30.200.20">
    <property type="entry name" value="Phosphorylase Kinase, domain 1"/>
    <property type="match status" value="1"/>
</dbReference>
<dbReference type="OrthoDB" id="339325at2759"/>
<dbReference type="PANTHER" id="PTHR11584">
    <property type="entry name" value="SERINE/THREONINE PROTEIN KINASE"/>
    <property type="match status" value="1"/>
</dbReference>
<evidence type="ECO:0000313" key="8">
    <source>
        <dbReference type="Proteomes" id="UP000274504"/>
    </source>
</evidence>
<evidence type="ECO:0000256" key="1">
    <source>
        <dbReference type="ARBA" id="ARBA00022527"/>
    </source>
</evidence>
<dbReference type="InterPro" id="IPR008271">
    <property type="entry name" value="Ser/Thr_kinase_AS"/>
</dbReference>
<keyword evidence="1" id="KW-0723">Serine/threonine-protein kinase</keyword>
<dbReference type="EMBL" id="UYSG01012298">
    <property type="protein sequence ID" value="VDL64588.1"/>
    <property type="molecule type" value="Genomic_DNA"/>
</dbReference>
<dbReference type="GO" id="GO:0005524">
    <property type="term" value="F:ATP binding"/>
    <property type="evidence" value="ECO:0007669"/>
    <property type="project" value="UniProtKB-KW"/>
</dbReference>
<dbReference type="Gene3D" id="1.10.510.10">
    <property type="entry name" value="Transferase(Phosphotransferase) domain 1"/>
    <property type="match status" value="1"/>
</dbReference>
<dbReference type="STRING" id="6216.A0A0R3SZ21"/>
<evidence type="ECO:0000259" key="6">
    <source>
        <dbReference type="PROSITE" id="PS50011"/>
    </source>
</evidence>
<accession>A0A0R3SZ21</accession>
<proteinExistence type="predicted"/>
<reference evidence="7 8" key="2">
    <citation type="submission" date="2018-11" db="EMBL/GenBank/DDBJ databases">
        <authorList>
            <consortium name="Pathogen Informatics"/>
        </authorList>
    </citation>
    <scope>NUCLEOTIDE SEQUENCE [LARGE SCALE GENOMIC DNA]</scope>
</reference>
<dbReference type="AlphaFoldDB" id="A0A0R3SZ21"/>
<evidence type="ECO:0000313" key="9">
    <source>
        <dbReference type="WBParaSite" id="HDID_0001101701-mRNA-1"/>
    </source>
</evidence>
<evidence type="ECO:0000256" key="5">
    <source>
        <dbReference type="ARBA" id="ARBA00022840"/>
    </source>
</evidence>
<keyword evidence="5" id="KW-0067">ATP-binding</keyword>
<name>A0A0R3SZ21_HYMDI</name>
<dbReference type="Pfam" id="PF00069">
    <property type="entry name" value="Pkinase"/>
    <property type="match status" value="1"/>
</dbReference>
<dbReference type="WBParaSite" id="HDID_0001101701-mRNA-1">
    <property type="protein sequence ID" value="HDID_0001101701-mRNA-1"/>
    <property type="gene ID" value="HDID_0001101701"/>
</dbReference>
<keyword evidence="4" id="KW-0418">Kinase</keyword>
<evidence type="ECO:0000256" key="4">
    <source>
        <dbReference type="ARBA" id="ARBA00022777"/>
    </source>
</evidence>